<evidence type="ECO:0000313" key="2">
    <source>
        <dbReference type="EMBL" id="KAK5689879.1"/>
    </source>
</evidence>
<sequence length="202" mass="22741">MATYILRTRRVAWSGRLKYGVSSQVIQPNPPPVRLFSACSVCLRSWERPQGIDDALGKSQGAPQVALSSTGLQLQKQLLNNSADPVKIFRNRLQAGSTDLETTRVYYDRLTKVKRAERRTMIQNDNIGGLSLQWLWSEQHRWVSAVTSDVMSLQRICYFAVAESLDDLLVQSLALPLPPLPEQAEEALDTHQWPGAVLREII</sequence>
<dbReference type="PROSITE" id="PS50225">
    <property type="entry name" value="SOCS"/>
    <property type="match status" value="1"/>
</dbReference>
<reference evidence="2" key="1">
    <citation type="submission" date="2023-08" db="EMBL/GenBank/DDBJ databases">
        <title>Black Yeasts Isolated from many extreme environments.</title>
        <authorList>
            <person name="Coleine C."/>
            <person name="Stajich J.E."/>
            <person name="Selbmann L."/>
        </authorList>
    </citation>
    <scope>NUCLEOTIDE SEQUENCE</scope>
    <source>
        <strain evidence="2">CCFEE 5810</strain>
    </source>
</reference>
<proteinExistence type="predicted"/>
<feature type="domain" description="SOCS box" evidence="1">
    <location>
        <begin position="148"/>
        <end position="194"/>
    </location>
</feature>
<name>A0AAN7ZUW0_9PEZI</name>
<gene>
    <name evidence="2" type="ORF">LTR97_012639</name>
</gene>
<comment type="caution">
    <text evidence="2">The sequence shown here is derived from an EMBL/GenBank/DDBJ whole genome shotgun (WGS) entry which is preliminary data.</text>
</comment>
<accession>A0AAN7ZUW0</accession>
<evidence type="ECO:0000313" key="3">
    <source>
        <dbReference type="Proteomes" id="UP001310594"/>
    </source>
</evidence>
<dbReference type="Proteomes" id="UP001310594">
    <property type="component" value="Unassembled WGS sequence"/>
</dbReference>
<evidence type="ECO:0000259" key="1">
    <source>
        <dbReference type="PROSITE" id="PS50225"/>
    </source>
</evidence>
<dbReference type="InterPro" id="IPR001496">
    <property type="entry name" value="SOCS_box"/>
</dbReference>
<dbReference type="EMBL" id="JAVRQU010000028">
    <property type="protein sequence ID" value="KAK5689879.1"/>
    <property type="molecule type" value="Genomic_DNA"/>
</dbReference>
<organism evidence="2 3">
    <name type="scientific">Elasticomyces elasticus</name>
    <dbReference type="NCBI Taxonomy" id="574655"/>
    <lineage>
        <taxon>Eukaryota</taxon>
        <taxon>Fungi</taxon>
        <taxon>Dikarya</taxon>
        <taxon>Ascomycota</taxon>
        <taxon>Pezizomycotina</taxon>
        <taxon>Dothideomycetes</taxon>
        <taxon>Dothideomycetidae</taxon>
        <taxon>Mycosphaerellales</taxon>
        <taxon>Teratosphaeriaceae</taxon>
        <taxon>Elasticomyces</taxon>
    </lineage>
</organism>
<protein>
    <recommendedName>
        <fullName evidence="1">SOCS box domain-containing protein</fullName>
    </recommendedName>
</protein>
<dbReference type="AlphaFoldDB" id="A0AAN7ZUW0"/>